<dbReference type="STRING" id="1622118.Lupro_05305"/>
<dbReference type="InterPro" id="IPR012944">
    <property type="entry name" value="SusD_RagB_dom"/>
</dbReference>
<keyword evidence="9" id="KW-1185">Reference proteome</keyword>
<reference evidence="8 9" key="2">
    <citation type="journal article" date="2016" name="Int. J. Syst. Evol. Microbiol.">
        <title>Lutibacter profundi sp. nov., isolated from a deep-sea hydrothermal system on the Arctic Mid-Ocean Ridge and emended description of the genus Lutibacter.</title>
        <authorList>
            <person name="Le Moine Bauer S."/>
            <person name="Roalkvam I."/>
            <person name="Steen I.H."/>
            <person name="Dahle H."/>
        </authorList>
    </citation>
    <scope>NUCLEOTIDE SEQUENCE [LARGE SCALE GENOMIC DNA]</scope>
    <source>
        <strain evidence="8 9">LP1</strain>
    </source>
</reference>
<keyword evidence="3 6" id="KW-0732">Signal</keyword>
<dbReference type="PROSITE" id="PS51257">
    <property type="entry name" value="PROKAR_LIPOPROTEIN"/>
    <property type="match status" value="1"/>
</dbReference>
<accession>A0A0X8G5Y0</accession>
<evidence type="ECO:0000313" key="8">
    <source>
        <dbReference type="EMBL" id="AMC10696.1"/>
    </source>
</evidence>
<dbReference type="OrthoDB" id="1522814at2"/>
<dbReference type="GO" id="GO:0009279">
    <property type="term" value="C:cell outer membrane"/>
    <property type="evidence" value="ECO:0007669"/>
    <property type="project" value="UniProtKB-SubCell"/>
</dbReference>
<dbReference type="KEGG" id="lut:Lupro_05305"/>
<feature type="signal peptide" evidence="6">
    <location>
        <begin position="1"/>
        <end position="21"/>
    </location>
</feature>
<dbReference type="Pfam" id="PF07980">
    <property type="entry name" value="SusD_RagB"/>
    <property type="match status" value="1"/>
</dbReference>
<evidence type="ECO:0000256" key="4">
    <source>
        <dbReference type="ARBA" id="ARBA00023136"/>
    </source>
</evidence>
<comment type="similarity">
    <text evidence="2">Belongs to the SusD family.</text>
</comment>
<feature type="domain" description="RagB/SusD" evidence="7">
    <location>
        <begin position="313"/>
        <end position="432"/>
    </location>
</feature>
<evidence type="ECO:0000256" key="3">
    <source>
        <dbReference type="ARBA" id="ARBA00022729"/>
    </source>
</evidence>
<evidence type="ECO:0000256" key="1">
    <source>
        <dbReference type="ARBA" id="ARBA00004442"/>
    </source>
</evidence>
<dbReference type="EMBL" id="CP013355">
    <property type="protein sequence ID" value="AMC10696.1"/>
    <property type="molecule type" value="Genomic_DNA"/>
</dbReference>
<dbReference type="PATRIC" id="fig|1622118.3.peg.1108"/>
<reference evidence="9" key="1">
    <citation type="submission" date="2015-12" db="EMBL/GenBank/DDBJ databases">
        <title>Complete genome sequence of Lutibacter profundus strain LP1.</title>
        <authorList>
            <person name="Wissuwa J."/>
            <person name="Le Moine Bauer S."/>
            <person name="Stokke R."/>
            <person name="Dahle H."/>
            <person name="Steen I.H."/>
        </authorList>
    </citation>
    <scope>NUCLEOTIDE SEQUENCE [LARGE SCALE GENOMIC DNA]</scope>
    <source>
        <strain evidence="9">LP1</strain>
    </source>
</reference>
<evidence type="ECO:0000256" key="2">
    <source>
        <dbReference type="ARBA" id="ARBA00006275"/>
    </source>
</evidence>
<dbReference type="RefSeq" id="WP_068206961.1">
    <property type="nucleotide sequence ID" value="NZ_CP013355.1"/>
</dbReference>
<dbReference type="Proteomes" id="UP000059672">
    <property type="component" value="Chromosome"/>
</dbReference>
<comment type="subcellular location">
    <subcellularLocation>
        <location evidence="1">Cell outer membrane</location>
    </subcellularLocation>
</comment>
<evidence type="ECO:0000256" key="5">
    <source>
        <dbReference type="ARBA" id="ARBA00023237"/>
    </source>
</evidence>
<dbReference type="AlphaFoldDB" id="A0A0X8G5Y0"/>
<organism evidence="8 9">
    <name type="scientific">Lutibacter profundi</name>
    <dbReference type="NCBI Taxonomy" id="1622118"/>
    <lineage>
        <taxon>Bacteria</taxon>
        <taxon>Pseudomonadati</taxon>
        <taxon>Bacteroidota</taxon>
        <taxon>Flavobacteriia</taxon>
        <taxon>Flavobacteriales</taxon>
        <taxon>Flavobacteriaceae</taxon>
        <taxon>Lutibacter</taxon>
    </lineage>
</organism>
<keyword evidence="4" id="KW-0472">Membrane</keyword>
<name>A0A0X8G5Y0_9FLAO</name>
<evidence type="ECO:0000313" key="9">
    <source>
        <dbReference type="Proteomes" id="UP000059672"/>
    </source>
</evidence>
<sequence length="441" mass="48270">MKKLIKIFIVVIGVLSFTACETDFNNINQPAEDQVLTTKAGLLGVSVGMSQHFATSTLAPIVEIPGLTTRELGNTLTYVTPGELVAGGTLLNSDNAGVTRLWSRLLRDKGMAESILANIDNVEMEPGTKAGLSAYAKWFKAMTLGYLIQNFEQAPINNDPNGASVFSTRAEVLSECISLLESAKADLASTTISAEFLAYLPNLDLQNVVNAFLARYNLFAGNYTAAIAAANAVNSSSMSEWWYDGVTSENPVWSFAVFNDPDTKPQDNFGLTGSYIPEAGDGRITFYLSPVDETETDFGFHDVDNAVGFFSTASTSIPIYLPGEMLLIKAEAYAMSNDLPNAVLNLNLVREKTNDVFGVNAALGPWTGNANSQTDIMDEIFKNRSIELFMSGMRFEDSRRIHPNLNIPANGDYFIERNRNYYPYPFNERENNPNIPADPSI</sequence>
<gene>
    <name evidence="8" type="ORF">Lupro_05305</name>
</gene>
<dbReference type="InterPro" id="IPR011990">
    <property type="entry name" value="TPR-like_helical_dom_sf"/>
</dbReference>
<proteinExistence type="inferred from homology"/>
<feature type="chain" id="PRO_5007066266" description="RagB/SusD domain-containing protein" evidence="6">
    <location>
        <begin position="22"/>
        <end position="441"/>
    </location>
</feature>
<evidence type="ECO:0000259" key="7">
    <source>
        <dbReference type="Pfam" id="PF07980"/>
    </source>
</evidence>
<protein>
    <recommendedName>
        <fullName evidence="7">RagB/SusD domain-containing protein</fullName>
    </recommendedName>
</protein>
<keyword evidence="5" id="KW-0998">Cell outer membrane</keyword>
<dbReference type="Gene3D" id="1.25.40.390">
    <property type="match status" value="1"/>
</dbReference>
<evidence type="ECO:0000256" key="6">
    <source>
        <dbReference type="SAM" id="SignalP"/>
    </source>
</evidence>
<dbReference type="SUPFAM" id="SSF48452">
    <property type="entry name" value="TPR-like"/>
    <property type="match status" value="1"/>
</dbReference>